<name>A0A100HMN9_9DEIO</name>
<protein>
    <submittedName>
        <fullName evidence="1">Uncharacterized protein</fullName>
    </submittedName>
</protein>
<evidence type="ECO:0000313" key="2">
    <source>
        <dbReference type="Proteomes" id="UP000056209"/>
    </source>
</evidence>
<reference evidence="2" key="1">
    <citation type="submission" date="2015-11" db="EMBL/GenBank/DDBJ databases">
        <title>Draft Genome Sequence of the Radioresistant Bacterium Deinococcus grandis, Isolated from Freshwater Fish in Japan.</title>
        <authorList>
            <person name="Satoh K."/>
            <person name="Onodera T."/>
            <person name="Omoso K."/>
            <person name="Takeda-Yano K."/>
            <person name="Katayama T."/>
            <person name="Oono Y."/>
            <person name="Narumi I."/>
        </authorList>
    </citation>
    <scope>NUCLEOTIDE SEQUENCE [LARGE SCALE GENOMIC DNA]</scope>
    <source>
        <strain evidence="2">ATCC 43672</strain>
    </source>
</reference>
<comment type="caution">
    <text evidence="1">The sequence shown here is derived from an EMBL/GenBank/DDBJ whole genome shotgun (WGS) entry which is preliminary data.</text>
</comment>
<evidence type="ECO:0000313" key="1">
    <source>
        <dbReference type="EMBL" id="GAQ23546.1"/>
    </source>
</evidence>
<sequence length="117" mass="10895">MGVLTIGTGATGAASMGTTVGVAVWKGAGADCCTALWTVARAAPVLLGAPEPNELERAGSGVTSAEATSSLGVAVTGVCSAAGSAVVGTVPDWLGAAADVAAGVEVAEVVVLGNGVG</sequence>
<gene>
    <name evidence="1" type="ORF">DEIGR_310065</name>
</gene>
<proteinExistence type="predicted"/>
<dbReference type="EMBL" id="BCMS01000003">
    <property type="protein sequence ID" value="GAQ23546.1"/>
    <property type="molecule type" value="Genomic_DNA"/>
</dbReference>
<organism evidence="1 2">
    <name type="scientific">Deinococcus grandis</name>
    <dbReference type="NCBI Taxonomy" id="57498"/>
    <lineage>
        <taxon>Bacteria</taxon>
        <taxon>Thermotogati</taxon>
        <taxon>Deinococcota</taxon>
        <taxon>Deinococci</taxon>
        <taxon>Deinococcales</taxon>
        <taxon>Deinococcaceae</taxon>
        <taxon>Deinococcus</taxon>
    </lineage>
</organism>
<dbReference type="Proteomes" id="UP000056209">
    <property type="component" value="Unassembled WGS sequence"/>
</dbReference>
<dbReference type="AlphaFoldDB" id="A0A100HMN9"/>
<accession>A0A100HMN9</accession>
<keyword evidence="2" id="KW-1185">Reference proteome</keyword>